<dbReference type="InterPro" id="IPR001753">
    <property type="entry name" value="Enoyl-CoA_hydra/iso"/>
</dbReference>
<dbReference type="CDD" id="cd06558">
    <property type="entry name" value="crotonase-like"/>
    <property type="match status" value="1"/>
</dbReference>
<dbReference type="SUPFAM" id="SSF52096">
    <property type="entry name" value="ClpP/crotonase"/>
    <property type="match status" value="1"/>
</dbReference>
<dbReference type="AlphaFoldDB" id="A0A381PPG8"/>
<dbReference type="EMBL" id="UINC01001048">
    <property type="protein sequence ID" value="SUZ68926.1"/>
    <property type="molecule type" value="Genomic_DNA"/>
</dbReference>
<evidence type="ECO:0008006" key="3">
    <source>
        <dbReference type="Google" id="ProtNLM"/>
    </source>
</evidence>
<gene>
    <name evidence="2" type="ORF">METZ01_LOCUS21780</name>
</gene>
<dbReference type="Pfam" id="PF00378">
    <property type="entry name" value="ECH_1"/>
    <property type="match status" value="1"/>
</dbReference>
<dbReference type="Gene3D" id="3.90.226.10">
    <property type="entry name" value="2-enoyl-CoA Hydratase, Chain A, domain 1"/>
    <property type="match status" value="1"/>
</dbReference>
<organism evidence="2">
    <name type="scientific">marine metagenome</name>
    <dbReference type="NCBI Taxonomy" id="408172"/>
    <lineage>
        <taxon>unclassified sequences</taxon>
        <taxon>metagenomes</taxon>
        <taxon>ecological metagenomes</taxon>
    </lineage>
</organism>
<sequence>MSDILQERQSSYLKLTINRPEASNALSLDLFGELSEILSENREDPDLKSVVVTGQGNKCFAAGGDVKELNNVRSNEEINQMISIGRQALNTIRFYPVPVIALINGHALGGGAELALSCDYRIAVESASLGFSQSKLNITTAWGGVIDLIDLVGNSKALLILLEGNAFSAEKAKEWGMVDWVVPALEDGLKTLDSKLDSLDRCSSKVIRGYKSIINQNRKKHHRSLEKIETETFIQTWSDADHWNTVEKLFSQSPS</sequence>
<dbReference type="PANTHER" id="PTHR11941">
    <property type="entry name" value="ENOYL-COA HYDRATASE-RELATED"/>
    <property type="match status" value="1"/>
</dbReference>
<dbReference type="PROSITE" id="PS00166">
    <property type="entry name" value="ENOYL_COA_HYDRATASE"/>
    <property type="match status" value="1"/>
</dbReference>
<comment type="similarity">
    <text evidence="1">Belongs to the enoyl-CoA hydratase/isomerase family.</text>
</comment>
<reference evidence="2" key="1">
    <citation type="submission" date="2018-05" db="EMBL/GenBank/DDBJ databases">
        <authorList>
            <person name="Lanie J.A."/>
            <person name="Ng W.-L."/>
            <person name="Kazmierczak K.M."/>
            <person name="Andrzejewski T.M."/>
            <person name="Davidsen T.M."/>
            <person name="Wayne K.J."/>
            <person name="Tettelin H."/>
            <person name="Glass J.I."/>
            <person name="Rusch D."/>
            <person name="Podicherti R."/>
            <person name="Tsui H.-C.T."/>
            <person name="Winkler M.E."/>
        </authorList>
    </citation>
    <scope>NUCLEOTIDE SEQUENCE</scope>
</reference>
<evidence type="ECO:0000313" key="2">
    <source>
        <dbReference type="EMBL" id="SUZ68926.1"/>
    </source>
</evidence>
<dbReference type="GO" id="GO:0003824">
    <property type="term" value="F:catalytic activity"/>
    <property type="evidence" value="ECO:0007669"/>
    <property type="project" value="InterPro"/>
</dbReference>
<protein>
    <recommendedName>
        <fullName evidence="3">Enoyl-CoA hydratase/isomerase family protein</fullName>
    </recommendedName>
</protein>
<evidence type="ECO:0000256" key="1">
    <source>
        <dbReference type="ARBA" id="ARBA00005254"/>
    </source>
</evidence>
<proteinExistence type="inferred from homology"/>
<dbReference type="GO" id="GO:0006635">
    <property type="term" value="P:fatty acid beta-oxidation"/>
    <property type="evidence" value="ECO:0007669"/>
    <property type="project" value="TreeGrafter"/>
</dbReference>
<name>A0A381PPG8_9ZZZZ</name>
<dbReference type="InterPro" id="IPR029045">
    <property type="entry name" value="ClpP/crotonase-like_dom_sf"/>
</dbReference>
<dbReference type="PANTHER" id="PTHR11941:SF54">
    <property type="entry name" value="ENOYL-COA HYDRATASE, MITOCHONDRIAL"/>
    <property type="match status" value="1"/>
</dbReference>
<dbReference type="InterPro" id="IPR018376">
    <property type="entry name" value="Enoyl-CoA_hyd/isom_CS"/>
</dbReference>
<accession>A0A381PPG8</accession>